<evidence type="ECO:0000313" key="1">
    <source>
        <dbReference type="EMBL" id="MFB9468445.1"/>
    </source>
</evidence>
<dbReference type="Proteomes" id="UP001589568">
    <property type="component" value="Unassembled WGS sequence"/>
</dbReference>
<sequence length="391" mass="41295">MTLEWWHLSTADPLKTLWAKRAKEFEAANPHVTIKATVLENEAYKAKLTTITQSGKAPDIFASWGGGVLKQQIDAGLVKDISADVADVLPNFTPASLSAYQVDGKTYGLPTDIGLVGFWYNKKHFEQAGITEPPATWSAFLDAVKKLKAAGITPIALAGKEKWPGHYYWAYLALRIAGIEGLKQAETDHDFTKPDFIAAGQQAKALADLQPFQKGFLGAAYSTPDGQAALVSNGKAAMELMGQWAPVTQADAGKGLGDDLGFFPFPAVEGGKGSIDDAFGGGGGLAVGADAPKEAVDFVKFMTQMDKHSEAVESGAVLPVLKGEESAVKDANLKEVATQLASATGYQLYLDQAYPPAVGQQVNDSVAELFAGTKTPEEVGAAITEVAKSEG</sequence>
<dbReference type="PANTHER" id="PTHR43649">
    <property type="entry name" value="ARABINOSE-BINDING PROTEIN-RELATED"/>
    <property type="match status" value="1"/>
</dbReference>
<dbReference type="Gene3D" id="3.40.190.10">
    <property type="entry name" value="Periplasmic binding protein-like II"/>
    <property type="match status" value="2"/>
</dbReference>
<name>A0ABV5NDV0_9ACTN</name>
<dbReference type="InterPro" id="IPR006059">
    <property type="entry name" value="SBP"/>
</dbReference>
<dbReference type="SUPFAM" id="SSF53850">
    <property type="entry name" value="Periplasmic binding protein-like II"/>
    <property type="match status" value="1"/>
</dbReference>
<evidence type="ECO:0000313" key="2">
    <source>
        <dbReference type="Proteomes" id="UP001589568"/>
    </source>
</evidence>
<dbReference type="Pfam" id="PF01547">
    <property type="entry name" value="SBP_bac_1"/>
    <property type="match status" value="1"/>
</dbReference>
<accession>A0ABV5NDV0</accession>
<organism evidence="1 2">
    <name type="scientific">Nonomuraea salmonea</name>
    <dbReference type="NCBI Taxonomy" id="46181"/>
    <lineage>
        <taxon>Bacteria</taxon>
        <taxon>Bacillati</taxon>
        <taxon>Actinomycetota</taxon>
        <taxon>Actinomycetes</taxon>
        <taxon>Streptosporangiales</taxon>
        <taxon>Streptosporangiaceae</taxon>
        <taxon>Nonomuraea</taxon>
    </lineage>
</organism>
<dbReference type="PANTHER" id="PTHR43649:SF14">
    <property type="entry name" value="BLR3389 PROTEIN"/>
    <property type="match status" value="1"/>
</dbReference>
<gene>
    <name evidence="1" type="ORF">ACFFR3_02950</name>
</gene>
<dbReference type="RefSeq" id="WP_364365813.1">
    <property type="nucleotide sequence ID" value="NZ_JBHMCF010000003.1"/>
</dbReference>
<dbReference type="EMBL" id="JBHMCF010000003">
    <property type="protein sequence ID" value="MFB9468445.1"/>
    <property type="molecule type" value="Genomic_DNA"/>
</dbReference>
<protein>
    <submittedName>
        <fullName evidence="1">Extracellular solute-binding protein</fullName>
    </submittedName>
</protein>
<dbReference type="InterPro" id="IPR050490">
    <property type="entry name" value="Bact_solute-bd_prot1"/>
</dbReference>
<proteinExistence type="predicted"/>
<comment type="caution">
    <text evidence="1">The sequence shown here is derived from an EMBL/GenBank/DDBJ whole genome shotgun (WGS) entry which is preliminary data.</text>
</comment>
<keyword evidence="2" id="KW-1185">Reference proteome</keyword>
<reference evidence="1 2" key="1">
    <citation type="submission" date="2024-09" db="EMBL/GenBank/DDBJ databases">
        <authorList>
            <person name="Sun Q."/>
            <person name="Mori K."/>
        </authorList>
    </citation>
    <scope>NUCLEOTIDE SEQUENCE [LARGE SCALE GENOMIC DNA]</scope>
    <source>
        <strain evidence="1 2">JCM 3324</strain>
    </source>
</reference>